<dbReference type="Gene3D" id="3.30.450.330">
    <property type="match status" value="1"/>
</dbReference>
<gene>
    <name evidence="6" type="ORF">DX908_03070</name>
</gene>
<dbReference type="SUPFAM" id="SSF56519">
    <property type="entry name" value="Penicillin binding protein dimerisation domain"/>
    <property type="match status" value="1"/>
</dbReference>
<sequence length="585" mass="63152">MRADGLKRQISVRCVYDDRRPCKPPQSRVVPAEGGRRIGLSAGLFACAFALLAARLVQVSFFVGEDPTLRRVVEAEGPRREVTDRDGRPLIMNAKLTGFAIDGREVWDVEETLRGVSRIFPQADEYRLRDRLAAHKYAHVTDTISEEQRAAIIALGLPGMRFPETMGRVYPQKGLAAHVTGYTIPGRGGAIGVEAALESDAFGTTAKEPLRLSIDLVAQQILEEELAGAIETFSAKAGWGVMIDVHTGEVAALASLPDFNPNAPGDVPAAHWRNRAMADRYELGSAFKPITVAAALDRGVIRMSDSFDVSRPIKVGGWEIKDYSRKKPVMSVSEIIQHSSNIGTVQIVQRLGAEAFEDSLSQLHLTTALQTELPEMQAPAYSSAWRPAELASTSYGHGIAVTPIQLAAAFAAVVNGGEYRVPTFIAGHEQKGAQVFSKDTSDQMRIILRRAVTDGTGRNADLDGYYVIGKTATADKPQAGGYDEENGELVSSFIGAFPGYDPKYVLLVSIDEPAGTKATYGYATAGYVAAPVFRRVVERAAPALGVMPVGDDVAFDGFLGLRRAEIAELDHQADPLTGLLEEALR</sequence>
<dbReference type="InterPro" id="IPR036138">
    <property type="entry name" value="PBP_dimer_sf"/>
</dbReference>
<dbReference type="GO" id="GO:0008658">
    <property type="term" value="F:penicillin binding"/>
    <property type="evidence" value="ECO:0007669"/>
    <property type="project" value="InterPro"/>
</dbReference>
<dbReference type="InterPro" id="IPR050515">
    <property type="entry name" value="Beta-lactam/transpept"/>
</dbReference>
<comment type="subcellular location">
    <subcellularLocation>
        <location evidence="1">Membrane</location>
    </subcellularLocation>
</comment>
<dbReference type="InParanoid" id="A0A371RFY6"/>
<evidence type="ECO:0000256" key="1">
    <source>
        <dbReference type="ARBA" id="ARBA00004370"/>
    </source>
</evidence>
<dbReference type="PANTHER" id="PTHR30627">
    <property type="entry name" value="PEPTIDOGLYCAN D,D-TRANSPEPTIDASE"/>
    <property type="match status" value="1"/>
</dbReference>
<dbReference type="Gene3D" id="3.90.1310.10">
    <property type="entry name" value="Penicillin-binding protein 2a (Domain 2)"/>
    <property type="match status" value="1"/>
</dbReference>
<dbReference type="FunCoup" id="A0A371RFY6">
    <property type="interactions" value="192"/>
</dbReference>
<organism evidence="6 7">
    <name type="scientific">Parvularcula marina</name>
    <dbReference type="NCBI Taxonomy" id="2292771"/>
    <lineage>
        <taxon>Bacteria</taxon>
        <taxon>Pseudomonadati</taxon>
        <taxon>Pseudomonadota</taxon>
        <taxon>Alphaproteobacteria</taxon>
        <taxon>Parvularculales</taxon>
        <taxon>Parvularculaceae</taxon>
        <taxon>Parvularcula</taxon>
    </lineage>
</organism>
<dbReference type="EMBL" id="QUQO01000001">
    <property type="protein sequence ID" value="RFB04352.1"/>
    <property type="molecule type" value="Genomic_DNA"/>
</dbReference>
<evidence type="ECO:0000256" key="2">
    <source>
        <dbReference type="ARBA" id="ARBA00022645"/>
    </source>
</evidence>
<keyword evidence="3" id="KW-0472">Membrane</keyword>
<dbReference type="InterPro" id="IPR012338">
    <property type="entry name" value="Beta-lactam/transpept-like"/>
</dbReference>
<evidence type="ECO:0000256" key="3">
    <source>
        <dbReference type="ARBA" id="ARBA00023136"/>
    </source>
</evidence>
<protein>
    <submittedName>
        <fullName evidence="6">Penicillin-binding protein 2</fullName>
    </submittedName>
</protein>
<accession>A0A371RFY6</accession>
<keyword evidence="2" id="KW-0645">Protease</keyword>
<dbReference type="Proteomes" id="UP000264589">
    <property type="component" value="Unassembled WGS sequence"/>
</dbReference>
<dbReference type="Gene3D" id="3.40.710.10">
    <property type="entry name" value="DD-peptidase/beta-lactamase superfamily"/>
    <property type="match status" value="1"/>
</dbReference>
<dbReference type="InterPro" id="IPR001460">
    <property type="entry name" value="PCN-bd_Tpept"/>
</dbReference>
<dbReference type="GO" id="GO:0071555">
    <property type="term" value="P:cell wall organization"/>
    <property type="evidence" value="ECO:0007669"/>
    <property type="project" value="TreeGrafter"/>
</dbReference>
<dbReference type="PANTHER" id="PTHR30627:SF1">
    <property type="entry name" value="PEPTIDOGLYCAN D,D-TRANSPEPTIDASE FTSI"/>
    <property type="match status" value="1"/>
</dbReference>
<name>A0A371RFY6_9PROT</name>
<comment type="caution">
    <text evidence="6">The sequence shown here is derived from an EMBL/GenBank/DDBJ whole genome shotgun (WGS) entry which is preliminary data.</text>
</comment>
<dbReference type="InterPro" id="IPR005311">
    <property type="entry name" value="PBP_dimer"/>
</dbReference>
<keyword evidence="2" id="KW-0378">Hydrolase</keyword>
<evidence type="ECO:0000313" key="6">
    <source>
        <dbReference type="EMBL" id="RFB04352.1"/>
    </source>
</evidence>
<dbReference type="RefSeq" id="WP_116390981.1">
    <property type="nucleotide sequence ID" value="NZ_QUQO01000001.1"/>
</dbReference>
<dbReference type="GO" id="GO:0004180">
    <property type="term" value="F:carboxypeptidase activity"/>
    <property type="evidence" value="ECO:0007669"/>
    <property type="project" value="UniProtKB-KW"/>
</dbReference>
<evidence type="ECO:0000313" key="7">
    <source>
        <dbReference type="Proteomes" id="UP000264589"/>
    </source>
</evidence>
<dbReference type="Pfam" id="PF00905">
    <property type="entry name" value="Transpeptidase"/>
    <property type="match status" value="1"/>
</dbReference>
<keyword evidence="7" id="KW-1185">Reference proteome</keyword>
<evidence type="ECO:0000259" key="4">
    <source>
        <dbReference type="Pfam" id="PF00905"/>
    </source>
</evidence>
<evidence type="ECO:0000259" key="5">
    <source>
        <dbReference type="Pfam" id="PF03717"/>
    </source>
</evidence>
<keyword evidence="2" id="KW-0121">Carboxypeptidase</keyword>
<dbReference type="AlphaFoldDB" id="A0A371RFY6"/>
<feature type="domain" description="Penicillin-binding protein transpeptidase" evidence="4">
    <location>
        <begin position="240"/>
        <end position="537"/>
    </location>
</feature>
<proteinExistence type="predicted"/>
<dbReference type="SUPFAM" id="SSF56601">
    <property type="entry name" value="beta-lactamase/transpeptidase-like"/>
    <property type="match status" value="1"/>
</dbReference>
<dbReference type="OrthoDB" id="9789078at2"/>
<dbReference type="GO" id="GO:0005886">
    <property type="term" value="C:plasma membrane"/>
    <property type="evidence" value="ECO:0007669"/>
    <property type="project" value="TreeGrafter"/>
</dbReference>
<dbReference type="Pfam" id="PF03717">
    <property type="entry name" value="PBP_dimer"/>
    <property type="match status" value="1"/>
</dbReference>
<reference evidence="6 7" key="1">
    <citation type="submission" date="2018-08" db="EMBL/GenBank/DDBJ databases">
        <title>Parvularcula sp. SM1705, isolated from surface water of the South Sea China.</title>
        <authorList>
            <person name="Sun L."/>
        </authorList>
    </citation>
    <scope>NUCLEOTIDE SEQUENCE [LARGE SCALE GENOMIC DNA]</scope>
    <source>
        <strain evidence="6 7">SM1705</strain>
    </source>
</reference>
<feature type="domain" description="Penicillin-binding protein dimerisation" evidence="5">
    <location>
        <begin position="76"/>
        <end position="183"/>
    </location>
</feature>